<dbReference type="Pfam" id="PF01613">
    <property type="entry name" value="Flavin_Reduct"/>
    <property type="match status" value="1"/>
</dbReference>
<comment type="similarity">
    <text evidence="4">Belongs to the flavoredoxin family.</text>
</comment>
<dbReference type="Proteomes" id="UP001501436">
    <property type="component" value="Unassembled WGS sequence"/>
</dbReference>
<keyword evidence="7" id="KW-1185">Reference proteome</keyword>
<evidence type="ECO:0000313" key="6">
    <source>
        <dbReference type="EMBL" id="GAA4925691.1"/>
    </source>
</evidence>
<dbReference type="RefSeq" id="WP_345332753.1">
    <property type="nucleotide sequence ID" value="NZ_BAABJI010000002.1"/>
</dbReference>
<dbReference type="InterPro" id="IPR012349">
    <property type="entry name" value="Split_barrel_FMN-bd"/>
</dbReference>
<reference evidence="7" key="1">
    <citation type="journal article" date="2019" name="Int. J. Syst. Evol. Microbiol.">
        <title>The Global Catalogue of Microorganisms (GCM) 10K type strain sequencing project: providing services to taxonomists for standard genome sequencing and annotation.</title>
        <authorList>
            <consortium name="The Broad Institute Genomics Platform"/>
            <consortium name="The Broad Institute Genome Sequencing Center for Infectious Disease"/>
            <person name="Wu L."/>
            <person name="Ma J."/>
        </authorList>
    </citation>
    <scope>NUCLEOTIDE SEQUENCE [LARGE SCALE GENOMIC DNA]</scope>
    <source>
        <strain evidence="7">JCM 18283</strain>
    </source>
</reference>
<dbReference type="Gene3D" id="2.30.110.10">
    <property type="entry name" value="Electron Transport, Fmn-binding Protein, Chain A"/>
    <property type="match status" value="1"/>
</dbReference>
<accession>A0ABP9G211</accession>
<evidence type="ECO:0000256" key="3">
    <source>
        <dbReference type="ARBA" id="ARBA00022643"/>
    </source>
</evidence>
<evidence type="ECO:0000256" key="4">
    <source>
        <dbReference type="ARBA" id="ARBA00038054"/>
    </source>
</evidence>
<dbReference type="PANTHER" id="PTHR33798:SF5">
    <property type="entry name" value="FLAVIN REDUCTASE LIKE DOMAIN-CONTAINING PROTEIN"/>
    <property type="match status" value="1"/>
</dbReference>
<name>A0ABP9G211_9SPHI</name>
<keyword evidence="2" id="KW-0285">Flavoprotein</keyword>
<dbReference type="PANTHER" id="PTHR33798">
    <property type="entry name" value="FLAVOPROTEIN OXYGENASE"/>
    <property type="match status" value="1"/>
</dbReference>
<keyword evidence="3" id="KW-0288">FMN</keyword>
<dbReference type="InterPro" id="IPR002563">
    <property type="entry name" value="Flavin_Rdtase-like_dom"/>
</dbReference>
<protein>
    <submittedName>
        <fullName evidence="6">Flavin reductase</fullName>
    </submittedName>
</protein>
<gene>
    <name evidence="6" type="ORF">GCM10023313_32830</name>
</gene>
<feature type="domain" description="Flavin reductase like" evidence="5">
    <location>
        <begin position="29"/>
        <end position="166"/>
    </location>
</feature>
<evidence type="ECO:0000256" key="2">
    <source>
        <dbReference type="ARBA" id="ARBA00022630"/>
    </source>
</evidence>
<evidence type="ECO:0000259" key="5">
    <source>
        <dbReference type="Pfam" id="PF01613"/>
    </source>
</evidence>
<dbReference type="SUPFAM" id="SSF50475">
    <property type="entry name" value="FMN-binding split barrel"/>
    <property type="match status" value="1"/>
</dbReference>
<evidence type="ECO:0000256" key="1">
    <source>
        <dbReference type="ARBA" id="ARBA00001917"/>
    </source>
</evidence>
<sequence length="215" mass="23526">MKVINAQQIADMDKPYRTALMNSVSGYKPLNLLGTISSEGKPNLCIVSSVFHLGSNPPLLGMVIRPVWPHNDSLNNIRNVGKYTLSNVQTDTYRNAHQTSASYPSGVSEFEECGFTAYYQDGFKPPFVAESTIKIGLELAEIMDVPLNGTTIVIGKITRIIVDDHVIQPDGSIDHISAQTVAGSGLDSYLLPRLLERLTYAKPGTTPQSLNFDQK</sequence>
<comment type="cofactor">
    <cofactor evidence="1">
        <name>FMN</name>
        <dbReference type="ChEBI" id="CHEBI:58210"/>
    </cofactor>
</comment>
<comment type="caution">
    <text evidence="6">The sequence shown here is derived from an EMBL/GenBank/DDBJ whole genome shotgun (WGS) entry which is preliminary data.</text>
</comment>
<evidence type="ECO:0000313" key="7">
    <source>
        <dbReference type="Proteomes" id="UP001501436"/>
    </source>
</evidence>
<proteinExistence type="inferred from homology"/>
<dbReference type="EMBL" id="BAABJI010000002">
    <property type="protein sequence ID" value="GAA4925691.1"/>
    <property type="molecule type" value="Genomic_DNA"/>
</dbReference>
<organism evidence="6 7">
    <name type="scientific">Mucilaginibacter defluvii</name>
    <dbReference type="NCBI Taxonomy" id="1196019"/>
    <lineage>
        <taxon>Bacteria</taxon>
        <taxon>Pseudomonadati</taxon>
        <taxon>Bacteroidota</taxon>
        <taxon>Sphingobacteriia</taxon>
        <taxon>Sphingobacteriales</taxon>
        <taxon>Sphingobacteriaceae</taxon>
        <taxon>Mucilaginibacter</taxon>
    </lineage>
</organism>